<dbReference type="EMBL" id="DSEC01000161">
    <property type="protein sequence ID" value="HER43273.1"/>
    <property type="molecule type" value="Genomic_DNA"/>
</dbReference>
<reference evidence="1" key="1">
    <citation type="journal article" date="2020" name="mSystems">
        <title>Genome- and Community-Level Interaction Insights into Carbon Utilization and Element Cycling Functions of Hydrothermarchaeota in Hydrothermal Sediment.</title>
        <authorList>
            <person name="Zhou Z."/>
            <person name="Liu Y."/>
            <person name="Xu W."/>
            <person name="Pan J."/>
            <person name="Luo Z.H."/>
            <person name="Li M."/>
        </authorList>
    </citation>
    <scope>NUCLEOTIDE SEQUENCE [LARGE SCALE GENOMIC DNA]</scope>
    <source>
        <strain evidence="1">SpSt-1233</strain>
    </source>
</reference>
<dbReference type="GO" id="GO:0005840">
    <property type="term" value="C:ribosome"/>
    <property type="evidence" value="ECO:0007669"/>
    <property type="project" value="UniProtKB-KW"/>
</dbReference>
<feature type="non-terminal residue" evidence="1">
    <location>
        <position position="1"/>
    </location>
</feature>
<dbReference type="Proteomes" id="UP000886069">
    <property type="component" value="Unassembled WGS sequence"/>
</dbReference>
<dbReference type="GO" id="GO:0006412">
    <property type="term" value="P:translation"/>
    <property type="evidence" value="ECO:0007669"/>
    <property type="project" value="InterPro"/>
</dbReference>
<organism evidence="1">
    <name type="scientific">Eiseniibacteriota bacterium</name>
    <dbReference type="NCBI Taxonomy" id="2212470"/>
    <lineage>
        <taxon>Bacteria</taxon>
        <taxon>Candidatus Eiseniibacteriota</taxon>
    </lineage>
</organism>
<accession>A0A7V2AU21</accession>
<dbReference type="InterPro" id="IPR023803">
    <property type="entry name" value="Ribosomal_bS16_dom_sf"/>
</dbReference>
<dbReference type="GO" id="GO:0003735">
    <property type="term" value="F:structural constituent of ribosome"/>
    <property type="evidence" value="ECO:0007669"/>
    <property type="project" value="InterPro"/>
</dbReference>
<name>A0A7V2AU21_UNCEI</name>
<gene>
    <name evidence="1" type="ORF">ENO08_02290</name>
</gene>
<dbReference type="GO" id="GO:0005737">
    <property type="term" value="C:cytoplasm"/>
    <property type="evidence" value="ECO:0007669"/>
    <property type="project" value="UniProtKB-ARBA"/>
</dbReference>
<proteinExistence type="predicted"/>
<evidence type="ECO:0000313" key="1">
    <source>
        <dbReference type="EMBL" id="HER43273.1"/>
    </source>
</evidence>
<sequence>SPRDGRFIDVLGYYNPMTDPPDAGTAHVRRHETIERPLLRSHLLQPDLDCQFEPPRYGTTFG</sequence>
<dbReference type="GO" id="GO:1990904">
    <property type="term" value="C:ribonucleoprotein complex"/>
    <property type="evidence" value="ECO:0007669"/>
    <property type="project" value="UniProtKB-KW"/>
</dbReference>
<dbReference type="AlphaFoldDB" id="A0A7V2AU21"/>
<protein>
    <submittedName>
        <fullName evidence="1">Uncharacterized protein</fullName>
    </submittedName>
</protein>
<dbReference type="SUPFAM" id="SSF54565">
    <property type="entry name" value="Ribosomal protein S16"/>
    <property type="match status" value="1"/>
</dbReference>
<comment type="caution">
    <text evidence="1">The sequence shown here is derived from an EMBL/GenBank/DDBJ whole genome shotgun (WGS) entry which is preliminary data.</text>
</comment>